<name>A0AA38MEG6_9CUCU</name>
<feature type="signal peptide" evidence="1">
    <location>
        <begin position="1"/>
        <end position="21"/>
    </location>
</feature>
<evidence type="ECO:0000256" key="1">
    <source>
        <dbReference type="SAM" id="SignalP"/>
    </source>
</evidence>
<keyword evidence="1" id="KW-0732">Signal</keyword>
<reference evidence="2" key="1">
    <citation type="journal article" date="2023" name="G3 (Bethesda)">
        <title>Whole genome assemblies of Zophobas morio and Tenebrio molitor.</title>
        <authorList>
            <person name="Kaur S."/>
            <person name="Stinson S.A."/>
            <person name="diCenzo G.C."/>
        </authorList>
    </citation>
    <scope>NUCLEOTIDE SEQUENCE</scope>
    <source>
        <strain evidence="2">QUZm001</strain>
    </source>
</reference>
<keyword evidence="3" id="KW-1185">Reference proteome</keyword>
<proteinExistence type="predicted"/>
<evidence type="ECO:0000313" key="3">
    <source>
        <dbReference type="Proteomes" id="UP001168821"/>
    </source>
</evidence>
<sequence length="140" mass="15782">MCLFVTPWVLLSVIYVQPAHVQCIPDLLDTPNPLARFFTHQTSPHLSEISITQPETTRILPLESREIRQNKSTCGCSDVIVRKVRRIAHRSVPPLPSETYKAIVPQSEDSPACSDDSCQLQAFTKRWLLSVYNYCPPGSC</sequence>
<protein>
    <submittedName>
        <fullName evidence="2">Uncharacterized protein</fullName>
    </submittedName>
</protein>
<organism evidence="2 3">
    <name type="scientific">Zophobas morio</name>
    <dbReference type="NCBI Taxonomy" id="2755281"/>
    <lineage>
        <taxon>Eukaryota</taxon>
        <taxon>Metazoa</taxon>
        <taxon>Ecdysozoa</taxon>
        <taxon>Arthropoda</taxon>
        <taxon>Hexapoda</taxon>
        <taxon>Insecta</taxon>
        <taxon>Pterygota</taxon>
        <taxon>Neoptera</taxon>
        <taxon>Endopterygota</taxon>
        <taxon>Coleoptera</taxon>
        <taxon>Polyphaga</taxon>
        <taxon>Cucujiformia</taxon>
        <taxon>Tenebrionidae</taxon>
        <taxon>Zophobas</taxon>
    </lineage>
</organism>
<dbReference type="EMBL" id="JALNTZ010000004">
    <property type="protein sequence ID" value="KAJ3654005.1"/>
    <property type="molecule type" value="Genomic_DNA"/>
</dbReference>
<evidence type="ECO:0000313" key="2">
    <source>
        <dbReference type="EMBL" id="KAJ3654005.1"/>
    </source>
</evidence>
<feature type="chain" id="PRO_5041450441" evidence="1">
    <location>
        <begin position="22"/>
        <end position="140"/>
    </location>
</feature>
<accession>A0AA38MEG6</accession>
<gene>
    <name evidence="2" type="ORF">Zmor_013220</name>
</gene>
<comment type="caution">
    <text evidence="2">The sequence shown here is derived from an EMBL/GenBank/DDBJ whole genome shotgun (WGS) entry which is preliminary data.</text>
</comment>
<dbReference type="Proteomes" id="UP001168821">
    <property type="component" value="Unassembled WGS sequence"/>
</dbReference>
<dbReference type="AlphaFoldDB" id="A0AA38MEG6"/>